<evidence type="ECO:0000256" key="10">
    <source>
        <dbReference type="SAM" id="Coils"/>
    </source>
</evidence>
<evidence type="ECO:0000256" key="2">
    <source>
        <dbReference type="ARBA" id="ARBA00009441"/>
    </source>
</evidence>
<dbReference type="InterPro" id="IPR003395">
    <property type="entry name" value="RecF/RecN/SMC_N"/>
</dbReference>
<name>A0A9D9H8D6_9BACT</name>
<keyword evidence="6" id="KW-0067">ATP-binding</keyword>
<evidence type="ECO:0000256" key="1">
    <source>
        <dbReference type="ARBA" id="ARBA00003618"/>
    </source>
</evidence>
<proteinExistence type="inferred from homology"/>
<dbReference type="GO" id="GO:0043590">
    <property type="term" value="C:bacterial nucleoid"/>
    <property type="evidence" value="ECO:0007669"/>
    <property type="project" value="TreeGrafter"/>
</dbReference>
<dbReference type="AlphaFoldDB" id="A0A9D9H8D6"/>
<dbReference type="Proteomes" id="UP000823636">
    <property type="component" value="Unassembled WGS sequence"/>
</dbReference>
<dbReference type="InterPro" id="IPR004604">
    <property type="entry name" value="DNA_recomb/repair_RecN"/>
</dbReference>
<keyword evidence="7 9" id="KW-0234">DNA repair</keyword>
<dbReference type="GO" id="GO:0006281">
    <property type="term" value="P:DNA repair"/>
    <property type="evidence" value="ECO:0007669"/>
    <property type="project" value="UniProtKB-KW"/>
</dbReference>
<comment type="similarity">
    <text evidence="2 9">Belongs to the RecN family.</text>
</comment>
<dbReference type="SUPFAM" id="SSF52540">
    <property type="entry name" value="P-loop containing nucleoside triphosphate hydrolases"/>
    <property type="match status" value="1"/>
</dbReference>
<dbReference type="GO" id="GO:0009432">
    <property type="term" value="P:SOS response"/>
    <property type="evidence" value="ECO:0007669"/>
    <property type="project" value="TreeGrafter"/>
</dbReference>
<feature type="coiled-coil region" evidence="10">
    <location>
        <begin position="260"/>
        <end position="379"/>
    </location>
</feature>
<evidence type="ECO:0000313" key="12">
    <source>
        <dbReference type="EMBL" id="MBO8438653.1"/>
    </source>
</evidence>
<evidence type="ECO:0000256" key="8">
    <source>
        <dbReference type="ARBA" id="ARBA00033408"/>
    </source>
</evidence>
<reference evidence="12" key="2">
    <citation type="journal article" date="2021" name="PeerJ">
        <title>Extensive microbial diversity within the chicken gut microbiome revealed by metagenomics and culture.</title>
        <authorList>
            <person name="Gilroy R."/>
            <person name="Ravi A."/>
            <person name="Getino M."/>
            <person name="Pursley I."/>
            <person name="Horton D.L."/>
            <person name="Alikhan N.F."/>
            <person name="Baker D."/>
            <person name="Gharbi K."/>
            <person name="Hall N."/>
            <person name="Watson M."/>
            <person name="Adriaenssens E.M."/>
            <person name="Foster-Nyarko E."/>
            <person name="Jarju S."/>
            <person name="Secka A."/>
            <person name="Antonio M."/>
            <person name="Oren A."/>
            <person name="Chaudhuri R.R."/>
            <person name="La Ragione R."/>
            <person name="Hildebrand F."/>
            <person name="Pallen M.J."/>
        </authorList>
    </citation>
    <scope>NUCLEOTIDE SEQUENCE</scope>
    <source>
        <strain evidence="12">G3-4614</strain>
    </source>
</reference>
<evidence type="ECO:0000256" key="6">
    <source>
        <dbReference type="ARBA" id="ARBA00022840"/>
    </source>
</evidence>
<protein>
    <recommendedName>
        <fullName evidence="3 9">DNA repair protein RecN</fullName>
    </recommendedName>
    <alternativeName>
        <fullName evidence="8 9">Recombination protein N</fullName>
    </alternativeName>
</protein>
<dbReference type="Pfam" id="PF02463">
    <property type="entry name" value="SMC_N"/>
    <property type="match status" value="1"/>
</dbReference>
<dbReference type="CDD" id="cd03241">
    <property type="entry name" value="ABC_RecN"/>
    <property type="match status" value="2"/>
</dbReference>
<dbReference type="FunFam" id="3.40.50.300:FF:000319">
    <property type="entry name" value="DNA repair protein RecN"/>
    <property type="match status" value="1"/>
</dbReference>
<dbReference type="EMBL" id="JADIMW010000076">
    <property type="protein sequence ID" value="MBO8438653.1"/>
    <property type="molecule type" value="Genomic_DNA"/>
</dbReference>
<dbReference type="PIRSF" id="PIRSF003128">
    <property type="entry name" value="RecN"/>
    <property type="match status" value="1"/>
</dbReference>
<gene>
    <name evidence="12" type="primary">recN</name>
    <name evidence="12" type="ORF">IAC54_07140</name>
</gene>
<evidence type="ECO:0000256" key="9">
    <source>
        <dbReference type="PIRNR" id="PIRNR003128"/>
    </source>
</evidence>
<dbReference type="GO" id="GO:0005524">
    <property type="term" value="F:ATP binding"/>
    <property type="evidence" value="ECO:0007669"/>
    <property type="project" value="UniProtKB-KW"/>
</dbReference>
<keyword evidence="4" id="KW-0547">Nucleotide-binding</keyword>
<sequence length="552" mass="61847">MIKSLTIRKYILIDELTIDFRSGMTVITGETGAGKSILVGALNILCGARTDTKVIRPGADKCIIEGCFDITGCALESLFEEYDIDYDDEAVIRREITANGKTRAFINDTPTNISVLRKIGERLIDIHSQHQNLLLADNTFQLDAIDLYSGDEAELSAYHTAYAAYREKERQLAEAESRKKRGDAEEEYLKYVYEQLSQANLQEDEEEQLEEEQTELAHAEEIKYALYTAVTKLDEENGGALTNIRGALAELRSVESKIKIAELAERAEQLYIEAKDIASELFDKQERINCDPARLEQVEERLSQIYALKKRYSKENISQLITLRDETKKQLDTIADSGEEIERLQKEKQKAAEQMNSAAEQLRKKRREAAARFSKKLEEMVRPLAMPNIRFSVEWQPMPEPDKNGTEQAVFCFSANKNMPLSPVAASASGGEISRLMLCIKAMIAAVHGMPAILFDEIDTGISGETAGRVGGIMEAMSAGRQVIVITHLPQVASKGDTHYKVEKDEESETVTVNILPLDHRQRVEEIARMMSGPVLTEAAIKHAGELLTEKH</sequence>
<reference evidence="12" key="1">
    <citation type="submission" date="2020-10" db="EMBL/GenBank/DDBJ databases">
        <authorList>
            <person name="Gilroy R."/>
        </authorList>
    </citation>
    <scope>NUCLEOTIDE SEQUENCE</scope>
    <source>
        <strain evidence="12">G3-4614</strain>
    </source>
</reference>
<evidence type="ECO:0000256" key="7">
    <source>
        <dbReference type="ARBA" id="ARBA00023204"/>
    </source>
</evidence>
<feature type="domain" description="RecF/RecN/SMC N-terminal" evidence="11">
    <location>
        <begin position="2"/>
        <end position="507"/>
    </location>
</feature>
<evidence type="ECO:0000259" key="11">
    <source>
        <dbReference type="Pfam" id="PF02463"/>
    </source>
</evidence>
<dbReference type="PANTHER" id="PTHR11059:SF0">
    <property type="entry name" value="DNA REPAIR PROTEIN RECN"/>
    <property type="match status" value="1"/>
</dbReference>
<keyword evidence="5 9" id="KW-0227">DNA damage</keyword>
<evidence type="ECO:0000256" key="5">
    <source>
        <dbReference type="ARBA" id="ARBA00022763"/>
    </source>
</evidence>
<dbReference type="NCBIfam" id="TIGR00634">
    <property type="entry name" value="recN"/>
    <property type="match status" value="1"/>
</dbReference>
<organism evidence="12 13">
    <name type="scientific">Candidatus Caccoplasma merdipullorum</name>
    <dbReference type="NCBI Taxonomy" id="2840718"/>
    <lineage>
        <taxon>Bacteria</taxon>
        <taxon>Pseudomonadati</taxon>
        <taxon>Bacteroidota</taxon>
        <taxon>Bacteroidia</taxon>
        <taxon>Bacteroidales</taxon>
        <taxon>Bacteroidaceae</taxon>
        <taxon>Bacteroidaceae incertae sedis</taxon>
        <taxon>Candidatus Caccoplasma</taxon>
    </lineage>
</organism>
<dbReference type="GO" id="GO:0006310">
    <property type="term" value="P:DNA recombination"/>
    <property type="evidence" value="ECO:0007669"/>
    <property type="project" value="InterPro"/>
</dbReference>
<dbReference type="Gene3D" id="3.40.50.300">
    <property type="entry name" value="P-loop containing nucleotide triphosphate hydrolases"/>
    <property type="match status" value="2"/>
</dbReference>
<dbReference type="PANTHER" id="PTHR11059">
    <property type="entry name" value="DNA REPAIR PROTEIN RECN"/>
    <property type="match status" value="1"/>
</dbReference>
<evidence type="ECO:0000313" key="13">
    <source>
        <dbReference type="Proteomes" id="UP000823636"/>
    </source>
</evidence>
<dbReference type="InterPro" id="IPR027417">
    <property type="entry name" value="P-loop_NTPase"/>
</dbReference>
<keyword evidence="10" id="KW-0175">Coiled coil</keyword>
<comment type="function">
    <text evidence="1 9">May be involved in recombinational repair of damaged DNA.</text>
</comment>
<comment type="caution">
    <text evidence="12">The sequence shown here is derived from an EMBL/GenBank/DDBJ whole genome shotgun (WGS) entry which is preliminary data.</text>
</comment>
<accession>A0A9D9H8D6</accession>
<evidence type="ECO:0000256" key="4">
    <source>
        <dbReference type="ARBA" id="ARBA00022741"/>
    </source>
</evidence>
<feature type="coiled-coil region" evidence="10">
    <location>
        <begin position="158"/>
        <end position="222"/>
    </location>
</feature>
<evidence type="ECO:0000256" key="3">
    <source>
        <dbReference type="ARBA" id="ARBA00021315"/>
    </source>
</evidence>